<dbReference type="InterPro" id="IPR002123">
    <property type="entry name" value="Plipid/glycerol_acylTrfase"/>
</dbReference>
<dbReference type="EMBL" id="CP022521">
    <property type="protein sequence ID" value="ASO19537.1"/>
    <property type="molecule type" value="Genomic_DNA"/>
</dbReference>
<protein>
    <submittedName>
        <fullName evidence="4">1-acyl-sn-glycerol-3-phosphate acyltransferase</fullName>
        <ecNumber evidence="4">2.3.1.-</ecNumber>
    </submittedName>
</protein>
<gene>
    <name evidence="4" type="primary">plsC2</name>
    <name evidence="4" type="ORF">AHOG_09465</name>
</gene>
<reference evidence="4 5" key="1">
    <citation type="submission" date="2017-07" db="EMBL/GenBank/DDBJ databases">
        <title>Complete genome sequence of Actinoalloteichus hoggarensis DSM 45943, type strain of Actinoalloteichus hoggarensis.</title>
        <authorList>
            <person name="Ruckert C."/>
            <person name="Nouioui I."/>
            <person name="Willmese J."/>
            <person name="van Wezel G."/>
            <person name="Klenk H.-P."/>
            <person name="Kalinowski J."/>
            <person name="Zotchev S.B."/>
        </authorList>
    </citation>
    <scope>NUCLEOTIDE SEQUENCE [LARGE SCALE GENOMIC DNA]</scope>
    <source>
        <strain evidence="4 5">DSM 45943</strain>
    </source>
</reference>
<dbReference type="Proteomes" id="UP000204221">
    <property type="component" value="Chromosome"/>
</dbReference>
<dbReference type="SUPFAM" id="SSF69593">
    <property type="entry name" value="Glycerol-3-phosphate (1)-acyltransferase"/>
    <property type="match status" value="1"/>
</dbReference>
<dbReference type="Pfam" id="PF01553">
    <property type="entry name" value="Acyltransferase"/>
    <property type="match status" value="1"/>
</dbReference>
<name>A0A221W174_9PSEU</name>
<keyword evidence="1 4" id="KW-0808">Transferase</keyword>
<dbReference type="OrthoDB" id="9808424at2"/>
<evidence type="ECO:0000256" key="2">
    <source>
        <dbReference type="ARBA" id="ARBA00023315"/>
    </source>
</evidence>
<keyword evidence="5" id="KW-1185">Reference proteome</keyword>
<dbReference type="GO" id="GO:0005886">
    <property type="term" value="C:plasma membrane"/>
    <property type="evidence" value="ECO:0007669"/>
    <property type="project" value="TreeGrafter"/>
</dbReference>
<evidence type="ECO:0000256" key="1">
    <source>
        <dbReference type="ARBA" id="ARBA00022679"/>
    </source>
</evidence>
<dbReference type="SMART" id="SM00563">
    <property type="entry name" value="PlsC"/>
    <property type="match status" value="1"/>
</dbReference>
<organism evidence="4 5">
    <name type="scientific">Actinoalloteichus hoggarensis</name>
    <dbReference type="NCBI Taxonomy" id="1470176"/>
    <lineage>
        <taxon>Bacteria</taxon>
        <taxon>Bacillati</taxon>
        <taxon>Actinomycetota</taxon>
        <taxon>Actinomycetes</taxon>
        <taxon>Pseudonocardiales</taxon>
        <taxon>Pseudonocardiaceae</taxon>
        <taxon>Actinoalloteichus</taxon>
    </lineage>
</organism>
<evidence type="ECO:0000313" key="5">
    <source>
        <dbReference type="Proteomes" id="UP000204221"/>
    </source>
</evidence>
<keyword evidence="2 4" id="KW-0012">Acyltransferase</keyword>
<accession>A0A221W174</accession>
<dbReference type="KEGG" id="ahg:AHOG_09465"/>
<dbReference type="RefSeq" id="WP_093941024.1">
    <property type="nucleotide sequence ID" value="NZ_CP022521.1"/>
</dbReference>
<evidence type="ECO:0000256" key="3">
    <source>
        <dbReference type="SAM" id="MobiDB-lite"/>
    </source>
</evidence>
<evidence type="ECO:0000313" key="4">
    <source>
        <dbReference type="EMBL" id="ASO19537.1"/>
    </source>
</evidence>
<sequence length="240" mass="25642">MSARSSTADSESSSTGASALPEGSWGAMNRAGRWIGTTIGRVFFRVRVSGRDQLPRRGPVVLVANHSSLIDGPLLFGLVRRQCVFLIKHEMFRGPVGWALRRMGQLPVRRGEADRVPLLASVRALRAGGLVAVFPEGTRGDGDVSGAHNGAAWLARSSDALVLPVACRGTRRPAESGRRFRPRVDVLFGEPFTVPSGRGRAALQAATARVQGELAELVRELDRRLLAESGSPGGDKGENT</sequence>
<dbReference type="EC" id="2.3.1.-" evidence="4"/>
<dbReference type="CDD" id="cd07989">
    <property type="entry name" value="LPLAT_AGPAT-like"/>
    <property type="match status" value="1"/>
</dbReference>
<proteinExistence type="predicted"/>
<dbReference type="PANTHER" id="PTHR10434">
    <property type="entry name" value="1-ACYL-SN-GLYCEROL-3-PHOSPHATE ACYLTRANSFERASE"/>
    <property type="match status" value="1"/>
</dbReference>
<dbReference type="GO" id="GO:0006654">
    <property type="term" value="P:phosphatidic acid biosynthetic process"/>
    <property type="evidence" value="ECO:0007669"/>
    <property type="project" value="TreeGrafter"/>
</dbReference>
<feature type="compositionally biased region" description="Low complexity" evidence="3">
    <location>
        <begin position="1"/>
        <end position="19"/>
    </location>
</feature>
<dbReference type="GO" id="GO:0003841">
    <property type="term" value="F:1-acylglycerol-3-phosphate O-acyltransferase activity"/>
    <property type="evidence" value="ECO:0007669"/>
    <property type="project" value="TreeGrafter"/>
</dbReference>
<dbReference type="PANTHER" id="PTHR10434:SF11">
    <property type="entry name" value="1-ACYL-SN-GLYCEROL-3-PHOSPHATE ACYLTRANSFERASE"/>
    <property type="match status" value="1"/>
</dbReference>
<dbReference type="AlphaFoldDB" id="A0A221W174"/>
<feature type="region of interest" description="Disordered" evidence="3">
    <location>
        <begin position="1"/>
        <end position="22"/>
    </location>
</feature>